<dbReference type="Gene3D" id="3.40.630.30">
    <property type="match status" value="1"/>
</dbReference>
<dbReference type="EC" id="2.3.1.-" evidence="2"/>
<keyword evidence="2" id="KW-0012">Acyltransferase</keyword>
<dbReference type="PANTHER" id="PTHR43451:SF1">
    <property type="entry name" value="ACETYLTRANSFERASE"/>
    <property type="match status" value="1"/>
</dbReference>
<dbReference type="Proteomes" id="UP000824178">
    <property type="component" value="Unassembled WGS sequence"/>
</dbReference>
<gene>
    <name evidence="2" type="ORF">H9864_07790</name>
</gene>
<sequence>MQIHPYRPADLAEMAALFYDTVHTVNAADYTPRQLDAWATGQIDLATWDASLRAHLSLVAEEGGRIVGFGDLDVVNGYLDRLYVHKDFQRRGVATALCDRLEAAAPGRVYTHASITARPFFEKRGYWVCKEQQVERCGELLTNFVMETAGVTVSHGLKIKKLGTGIFRIC</sequence>
<keyword evidence="2" id="KW-0808">Transferase</keyword>
<evidence type="ECO:0000313" key="3">
    <source>
        <dbReference type="Proteomes" id="UP000824178"/>
    </source>
</evidence>
<evidence type="ECO:0000313" key="2">
    <source>
        <dbReference type="EMBL" id="MBU3820251.1"/>
    </source>
</evidence>
<dbReference type="InterPro" id="IPR052564">
    <property type="entry name" value="N-acetyltrans/Recomb-assoc"/>
</dbReference>
<dbReference type="CDD" id="cd04301">
    <property type="entry name" value="NAT_SF"/>
    <property type="match status" value="1"/>
</dbReference>
<reference evidence="2" key="1">
    <citation type="journal article" date="2021" name="PeerJ">
        <title>Extensive microbial diversity within the chicken gut microbiome revealed by metagenomics and culture.</title>
        <authorList>
            <person name="Gilroy R."/>
            <person name="Ravi A."/>
            <person name="Getino M."/>
            <person name="Pursley I."/>
            <person name="Horton D.L."/>
            <person name="Alikhan N.F."/>
            <person name="Baker D."/>
            <person name="Gharbi K."/>
            <person name="Hall N."/>
            <person name="Watson M."/>
            <person name="Adriaenssens E.M."/>
            <person name="Foster-Nyarko E."/>
            <person name="Jarju S."/>
            <person name="Secka A."/>
            <person name="Antonio M."/>
            <person name="Oren A."/>
            <person name="Chaudhuri R.R."/>
            <person name="La Ragione R."/>
            <person name="Hildebrand F."/>
            <person name="Pallen M.J."/>
        </authorList>
    </citation>
    <scope>NUCLEOTIDE SEQUENCE</scope>
    <source>
        <strain evidence="2">742</strain>
    </source>
</reference>
<dbReference type="EMBL" id="JAHLFH010000165">
    <property type="protein sequence ID" value="MBU3820251.1"/>
    <property type="molecule type" value="Genomic_DNA"/>
</dbReference>
<feature type="domain" description="N-acetyltransferase" evidence="1">
    <location>
        <begin position="1"/>
        <end position="160"/>
    </location>
</feature>
<proteinExistence type="predicted"/>
<dbReference type="Pfam" id="PF13673">
    <property type="entry name" value="Acetyltransf_10"/>
    <property type="match status" value="1"/>
</dbReference>
<dbReference type="InterPro" id="IPR000182">
    <property type="entry name" value="GNAT_dom"/>
</dbReference>
<reference evidence="2" key="2">
    <citation type="submission" date="2021-04" db="EMBL/GenBank/DDBJ databases">
        <authorList>
            <person name="Gilroy R."/>
        </authorList>
    </citation>
    <scope>NUCLEOTIDE SEQUENCE</scope>
    <source>
        <strain evidence="2">742</strain>
    </source>
</reference>
<comment type="caution">
    <text evidence="2">The sequence shown here is derived from an EMBL/GenBank/DDBJ whole genome shotgun (WGS) entry which is preliminary data.</text>
</comment>
<dbReference type="PANTHER" id="PTHR43451">
    <property type="entry name" value="ACETYLTRANSFERASE (GNAT) FAMILY PROTEIN"/>
    <property type="match status" value="1"/>
</dbReference>
<dbReference type="GO" id="GO:0016747">
    <property type="term" value="F:acyltransferase activity, transferring groups other than amino-acyl groups"/>
    <property type="evidence" value="ECO:0007669"/>
    <property type="project" value="InterPro"/>
</dbReference>
<evidence type="ECO:0000259" key="1">
    <source>
        <dbReference type="PROSITE" id="PS51186"/>
    </source>
</evidence>
<dbReference type="SUPFAM" id="SSF55729">
    <property type="entry name" value="Acyl-CoA N-acyltransferases (Nat)"/>
    <property type="match status" value="1"/>
</dbReference>
<dbReference type="PROSITE" id="PS51186">
    <property type="entry name" value="GNAT"/>
    <property type="match status" value="1"/>
</dbReference>
<accession>A0A9E2KLI4</accession>
<dbReference type="InterPro" id="IPR016181">
    <property type="entry name" value="Acyl_CoA_acyltransferase"/>
</dbReference>
<protein>
    <submittedName>
        <fullName evidence="2">GNAT family N-acetyltransferase</fullName>
        <ecNumber evidence="2">2.3.1.-</ecNumber>
    </submittedName>
</protein>
<name>A0A9E2KLI4_9FIRM</name>
<dbReference type="AlphaFoldDB" id="A0A9E2KLI4"/>
<organism evidence="2 3">
    <name type="scientific">Candidatus Faecalibacterium intestinavium</name>
    <dbReference type="NCBI Taxonomy" id="2838580"/>
    <lineage>
        <taxon>Bacteria</taxon>
        <taxon>Bacillati</taxon>
        <taxon>Bacillota</taxon>
        <taxon>Clostridia</taxon>
        <taxon>Eubacteriales</taxon>
        <taxon>Oscillospiraceae</taxon>
        <taxon>Faecalibacterium</taxon>
    </lineage>
</organism>